<dbReference type="RefSeq" id="WP_109762446.1">
    <property type="nucleotide sequence ID" value="NZ_QGGU01000003.1"/>
</dbReference>
<keyword evidence="2" id="KW-1185">Reference proteome</keyword>
<dbReference type="InterPro" id="IPR036513">
    <property type="entry name" value="STAS_dom_sf"/>
</dbReference>
<dbReference type="SUPFAM" id="SSF52091">
    <property type="entry name" value="SpoIIaa-like"/>
    <property type="match status" value="1"/>
</dbReference>
<dbReference type="InterPro" id="IPR038396">
    <property type="entry name" value="SpoIIAA-like_sf"/>
</dbReference>
<dbReference type="InterPro" id="IPR021866">
    <property type="entry name" value="SpoIIAA-like"/>
</dbReference>
<name>A0A316FYS6_9GAMM</name>
<evidence type="ECO:0000313" key="2">
    <source>
        <dbReference type="Proteomes" id="UP000245790"/>
    </source>
</evidence>
<organism evidence="1 2">
    <name type="scientific">Pleionea mediterranea</name>
    <dbReference type="NCBI Taxonomy" id="523701"/>
    <lineage>
        <taxon>Bacteria</taxon>
        <taxon>Pseudomonadati</taxon>
        <taxon>Pseudomonadota</taxon>
        <taxon>Gammaproteobacteria</taxon>
        <taxon>Oceanospirillales</taxon>
        <taxon>Pleioneaceae</taxon>
        <taxon>Pleionea</taxon>
    </lineage>
</organism>
<dbReference type="Proteomes" id="UP000245790">
    <property type="component" value="Unassembled WGS sequence"/>
</dbReference>
<dbReference type="Pfam" id="PF11964">
    <property type="entry name" value="SpoIIAA-like"/>
    <property type="match status" value="1"/>
</dbReference>
<protein>
    <submittedName>
        <fullName evidence="1">SpoIIAA-like protein</fullName>
    </submittedName>
</protein>
<dbReference type="EMBL" id="QGGU01000003">
    <property type="protein sequence ID" value="PWK53295.1"/>
    <property type="molecule type" value="Genomic_DNA"/>
</dbReference>
<proteinExistence type="predicted"/>
<dbReference type="AlphaFoldDB" id="A0A316FYS6"/>
<gene>
    <name evidence="1" type="ORF">C8D97_103122</name>
</gene>
<comment type="caution">
    <text evidence="1">The sequence shown here is derived from an EMBL/GenBank/DDBJ whole genome shotgun (WGS) entry which is preliminary data.</text>
</comment>
<evidence type="ECO:0000313" key="1">
    <source>
        <dbReference type="EMBL" id="PWK53295.1"/>
    </source>
</evidence>
<accession>A0A316FYS6</accession>
<sequence length="127" mass="13984">MITVNIDKQSSIATLVPHGALSKDDFTSISNTIDPYIEENGHLSGLVIHTKDFPGWDSFGALTAHLKFVKQHHTEIDRVALSTDSKTGNVAESLANHFVKAEVKTFSFEDVDAAKHWASEKHQAVKN</sequence>
<dbReference type="Gene3D" id="3.40.50.10600">
    <property type="entry name" value="SpoIIaa-like domains"/>
    <property type="match status" value="1"/>
</dbReference>
<reference evidence="1 2" key="1">
    <citation type="submission" date="2018-05" db="EMBL/GenBank/DDBJ databases">
        <title>Genomic Encyclopedia of Type Strains, Phase IV (KMG-IV): sequencing the most valuable type-strain genomes for metagenomic binning, comparative biology and taxonomic classification.</title>
        <authorList>
            <person name="Goeker M."/>
        </authorList>
    </citation>
    <scope>NUCLEOTIDE SEQUENCE [LARGE SCALE GENOMIC DNA]</scope>
    <source>
        <strain evidence="1 2">DSM 25350</strain>
    </source>
</reference>
<dbReference type="OrthoDB" id="9811577at2"/>